<dbReference type="PANTHER" id="PTHR11390:SF21">
    <property type="entry name" value="DNA TOPOISOMERASE 3-ALPHA"/>
    <property type="match status" value="1"/>
</dbReference>
<dbReference type="Proteomes" id="UP000487649">
    <property type="component" value="Unassembled WGS sequence"/>
</dbReference>
<dbReference type="PROSITE" id="PS00396">
    <property type="entry name" value="TOPO_IA_1"/>
    <property type="match status" value="1"/>
</dbReference>
<feature type="domain" description="Topo IA-type catalytic" evidence="11">
    <location>
        <begin position="152"/>
        <end position="590"/>
    </location>
</feature>
<dbReference type="AlphaFoldDB" id="A0A9X4XH05"/>
<dbReference type="Gene3D" id="3.40.50.140">
    <property type="match status" value="1"/>
</dbReference>
<comment type="catalytic activity">
    <reaction evidence="1">
        <text>ATP-independent breakage of single-stranded DNA, followed by passage and rejoining.</text>
        <dbReference type="EC" id="5.6.2.1"/>
    </reaction>
</comment>
<evidence type="ECO:0000256" key="1">
    <source>
        <dbReference type="ARBA" id="ARBA00000213"/>
    </source>
</evidence>
<evidence type="ECO:0000259" key="11">
    <source>
        <dbReference type="PROSITE" id="PS52039"/>
    </source>
</evidence>
<proteinExistence type="inferred from homology"/>
<evidence type="ECO:0000256" key="9">
    <source>
        <dbReference type="ARBA" id="ARBA00032235"/>
    </source>
</evidence>
<dbReference type="InterPro" id="IPR013826">
    <property type="entry name" value="Topo_IA_cen_sub3"/>
</dbReference>
<accession>A0A9X4XH05</accession>
<dbReference type="RefSeq" id="WP_006783219.1">
    <property type="nucleotide sequence ID" value="NZ_CABJBH010000001.1"/>
</dbReference>
<dbReference type="InterPro" id="IPR013824">
    <property type="entry name" value="Topo_IA_cen_sub1"/>
</dbReference>
<name>A0A9X4XH05_9FIRM</name>
<dbReference type="SMART" id="SM00436">
    <property type="entry name" value="TOP1Bc"/>
    <property type="match status" value="1"/>
</dbReference>
<evidence type="ECO:0000313" key="13">
    <source>
        <dbReference type="Proteomes" id="UP000487649"/>
    </source>
</evidence>
<dbReference type="InterPro" id="IPR000380">
    <property type="entry name" value="Topo_IA"/>
</dbReference>
<sequence>MARALLIAEKPSLMREVQAVYKMMNFPDQIDFKSFRGHTMTLLAPGDYTPEWEKWDLKTLPMIPSKFKYKVIENGDYFNIYQDIKKTIELGNYDYLINCCDPGREGQLIFHSVYESLGCRLPVKRFWNNGMTEQAIMDALNHMEDDLNTPRLKNMIHASKLRADFDWLIGMNFTRAFSIGANQRKALPLGRVMTPVLNMIAQREMELKDFKPKPFWEIEADFGEYKGTYFDHDNENETKFFDKEKADALIQSLPNVGMIEKVEKKVEKKYAPSLHSLADLQREANKVYSFTMSETLDIVQELYEAKYLSYPRTDSAYITQDEAKRFPQLLAAIKEIPDVLKYVQPILDEAGVIEKTARNKKYVDDSKVSDHYAIIPTGKPVDFNRLSKRQQQIMSLVAKRFVAIFMPPSVVNKTSVITNCSGRKFKTNGNEVVDKGYTVLYKTKFSENSLPSLLENQPVSLTETTLIEKATTPPSRYNDATILEAMINAGRFLEDKDLKDVLKSSEGIGTPATRGSIIEKLINLKMIERKKKTFYATDYGISIIQNLNGHLVASPELTAQWEQKLKSIEACQLEPMTFWHEMIEYIKVATEEFKQMTYQIHGVAATYTNSEIKLIGNCPKCGQKVAAGKNYYYCTEYKKTCDFISGKAILGTKISEANMKKILQGKPSNILTFKKVEANGEKKTWKAALIYSAEKQQVVFHFEDEGPKVPTKQLHLKCPSCGNTLNETGNFYMCPEYKKSCQFIIGKTYFGAPISIENVEQMLRGQTTEPKQVTFTDGTVAQGVLYLDVPTKKMKFKRI</sequence>
<dbReference type="InterPro" id="IPR023405">
    <property type="entry name" value="Topo_IA_core_domain"/>
</dbReference>
<keyword evidence="6" id="KW-0413">Isomerase</keyword>
<dbReference type="CDD" id="cd00186">
    <property type="entry name" value="TOP1Ac"/>
    <property type="match status" value="1"/>
</dbReference>
<dbReference type="InterPro" id="IPR003601">
    <property type="entry name" value="Topo_IA_2"/>
</dbReference>
<protein>
    <recommendedName>
        <fullName evidence="3">DNA topoisomerase</fullName>
        <ecNumber evidence="3">5.6.2.1</ecNumber>
    </recommendedName>
    <alternativeName>
        <fullName evidence="10">Omega-protein</fullName>
    </alternativeName>
    <alternativeName>
        <fullName evidence="9">Relaxing enzyme</fullName>
    </alternativeName>
    <alternativeName>
        <fullName evidence="7">Swivelase</fullName>
    </alternativeName>
    <alternativeName>
        <fullName evidence="8">Untwisting enzyme</fullName>
    </alternativeName>
</protein>
<comment type="similarity">
    <text evidence="2">Belongs to the type IA topoisomerase family.</text>
</comment>
<dbReference type="InterPro" id="IPR013497">
    <property type="entry name" value="Topo_IA_cen"/>
</dbReference>
<evidence type="ECO:0000256" key="5">
    <source>
        <dbReference type="ARBA" id="ARBA00023125"/>
    </source>
</evidence>
<dbReference type="SUPFAM" id="SSF56712">
    <property type="entry name" value="Prokaryotic type I DNA topoisomerase"/>
    <property type="match status" value="1"/>
</dbReference>
<evidence type="ECO:0000313" key="12">
    <source>
        <dbReference type="EMBL" id="MTK22415.1"/>
    </source>
</evidence>
<dbReference type="EMBL" id="WMQE01000037">
    <property type="protein sequence ID" value="MTK22415.1"/>
    <property type="molecule type" value="Genomic_DNA"/>
</dbReference>
<keyword evidence="4" id="KW-0799">Topoisomerase</keyword>
<dbReference type="GeneID" id="60059202"/>
<evidence type="ECO:0000256" key="7">
    <source>
        <dbReference type="ARBA" id="ARBA00030003"/>
    </source>
</evidence>
<dbReference type="GO" id="GO:0043597">
    <property type="term" value="C:cytoplasmic replication fork"/>
    <property type="evidence" value="ECO:0007669"/>
    <property type="project" value="TreeGrafter"/>
</dbReference>
<dbReference type="GO" id="GO:0003917">
    <property type="term" value="F:DNA topoisomerase type I (single strand cut, ATP-independent) activity"/>
    <property type="evidence" value="ECO:0007669"/>
    <property type="project" value="UniProtKB-EC"/>
</dbReference>
<evidence type="ECO:0000256" key="6">
    <source>
        <dbReference type="ARBA" id="ARBA00023235"/>
    </source>
</evidence>
<dbReference type="GO" id="GO:0003677">
    <property type="term" value="F:DNA binding"/>
    <property type="evidence" value="ECO:0007669"/>
    <property type="project" value="UniProtKB-KW"/>
</dbReference>
<reference evidence="12 13" key="1">
    <citation type="journal article" date="2019" name="Nat. Med.">
        <title>A library of human gut bacterial isolates paired with longitudinal multiomics data enables mechanistic microbiome research.</title>
        <authorList>
            <person name="Poyet M."/>
            <person name="Groussin M."/>
            <person name="Gibbons S.M."/>
            <person name="Avila-Pacheco J."/>
            <person name="Jiang X."/>
            <person name="Kearney S.M."/>
            <person name="Perrotta A.R."/>
            <person name="Berdy B."/>
            <person name="Zhao S."/>
            <person name="Lieberman T.D."/>
            <person name="Swanson P.K."/>
            <person name="Smith M."/>
            <person name="Roesemann S."/>
            <person name="Alexander J.E."/>
            <person name="Rich S.A."/>
            <person name="Livny J."/>
            <person name="Vlamakis H."/>
            <person name="Clish C."/>
            <person name="Bullock K."/>
            <person name="Deik A."/>
            <person name="Scott J."/>
            <person name="Pierce K.A."/>
            <person name="Xavier R.J."/>
            <person name="Alm E.J."/>
        </authorList>
    </citation>
    <scope>NUCLEOTIDE SEQUENCE [LARGE SCALE GENOMIC DNA]</scope>
    <source>
        <strain evidence="12 13">BIOML-A198</strain>
    </source>
</reference>
<dbReference type="Gene3D" id="1.10.460.10">
    <property type="entry name" value="Topoisomerase I, domain 2"/>
    <property type="match status" value="1"/>
</dbReference>
<dbReference type="GO" id="GO:0006281">
    <property type="term" value="P:DNA repair"/>
    <property type="evidence" value="ECO:0007669"/>
    <property type="project" value="TreeGrafter"/>
</dbReference>
<dbReference type="PANTHER" id="PTHR11390">
    <property type="entry name" value="PROKARYOTIC DNA TOPOISOMERASE"/>
    <property type="match status" value="1"/>
</dbReference>
<keyword evidence="5" id="KW-0238">DNA-binding</keyword>
<dbReference type="Pfam" id="PF01131">
    <property type="entry name" value="Topoisom_bac"/>
    <property type="match status" value="1"/>
</dbReference>
<dbReference type="GO" id="GO:0006310">
    <property type="term" value="P:DNA recombination"/>
    <property type="evidence" value="ECO:0007669"/>
    <property type="project" value="TreeGrafter"/>
</dbReference>
<dbReference type="PRINTS" id="PR00417">
    <property type="entry name" value="PRTPISMRASEI"/>
</dbReference>
<dbReference type="GO" id="GO:0006265">
    <property type="term" value="P:DNA topological change"/>
    <property type="evidence" value="ECO:0007669"/>
    <property type="project" value="InterPro"/>
</dbReference>
<dbReference type="InterPro" id="IPR023406">
    <property type="entry name" value="Topo_IA_AS"/>
</dbReference>
<dbReference type="InterPro" id="IPR003602">
    <property type="entry name" value="Topo_IA_DNA-bd_dom"/>
</dbReference>
<evidence type="ECO:0000256" key="10">
    <source>
        <dbReference type="ARBA" id="ARBA00032877"/>
    </source>
</evidence>
<dbReference type="Gene3D" id="2.70.20.10">
    <property type="entry name" value="Topoisomerase I, domain 3"/>
    <property type="match status" value="1"/>
</dbReference>
<evidence type="ECO:0000256" key="4">
    <source>
        <dbReference type="ARBA" id="ARBA00023029"/>
    </source>
</evidence>
<organism evidence="12 13">
    <name type="scientific">Turicibacter sanguinis</name>
    <dbReference type="NCBI Taxonomy" id="154288"/>
    <lineage>
        <taxon>Bacteria</taxon>
        <taxon>Bacillati</taxon>
        <taxon>Bacillota</taxon>
        <taxon>Erysipelotrichia</taxon>
        <taxon>Erysipelotrichales</taxon>
        <taxon>Turicibacteraceae</taxon>
        <taxon>Turicibacter</taxon>
    </lineage>
</organism>
<dbReference type="InterPro" id="IPR013825">
    <property type="entry name" value="Topo_IA_cen_sub2"/>
</dbReference>
<evidence type="ECO:0000256" key="8">
    <source>
        <dbReference type="ARBA" id="ARBA00031985"/>
    </source>
</evidence>
<evidence type="ECO:0000256" key="2">
    <source>
        <dbReference type="ARBA" id="ARBA00009446"/>
    </source>
</evidence>
<evidence type="ECO:0000256" key="3">
    <source>
        <dbReference type="ARBA" id="ARBA00012891"/>
    </source>
</evidence>
<comment type="caution">
    <text evidence="12">The sequence shown here is derived from an EMBL/GenBank/DDBJ whole genome shotgun (WGS) entry which is preliminary data.</text>
</comment>
<dbReference type="SMART" id="SM00437">
    <property type="entry name" value="TOP1Ac"/>
    <property type="match status" value="1"/>
</dbReference>
<dbReference type="EC" id="5.6.2.1" evidence="3"/>
<dbReference type="Gene3D" id="1.10.290.10">
    <property type="entry name" value="Topoisomerase I, domain 4"/>
    <property type="match status" value="1"/>
</dbReference>
<gene>
    <name evidence="12" type="ORF">GMA92_13435</name>
</gene>
<dbReference type="PROSITE" id="PS52039">
    <property type="entry name" value="TOPO_IA_2"/>
    <property type="match status" value="1"/>
</dbReference>